<keyword evidence="11" id="KW-1185">Reference proteome</keyword>
<dbReference type="EMBL" id="VJMH01005861">
    <property type="protein sequence ID" value="KAF0692646.1"/>
    <property type="molecule type" value="Genomic_DNA"/>
</dbReference>
<feature type="domain" description="Glutathionylspermidine synthase pre-ATP-grasp-like" evidence="8">
    <location>
        <begin position="150"/>
        <end position="535"/>
    </location>
</feature>
<evidence type="ECO:0000256" key="5">
    <source>
        <dbReference type="ARBA" id="ARBA00022842"/>
    </source>
</evidence>
<feature type="compositionally biased region" description="Gly residues" evidence="6">
    <location>
        <begin position="575"/>
        <end position="590"/>
    </location>
</feature>
<keyword evidence="7" id="KW-0812">Transmembrane</keyword>
<reference evidence="9" key="2">
    <citation type="submission" date="2019-06" db="EMBL/GenBank/DDBJ databases">
        <title>Genomics analysis of Aphanomyces spp. identifies a new class of oomycete effector associated with host adaptation.</title>
        <authorList>
            <person name="Gaulin E."/>
        </authorList>
    </citation>
    <scope>NUCLEOTIDE SEQUENCE</scope>
    <source>
        <strain evidence="9">CBS 578.67</strain>
    </source>
</reference>
<evidence type="ECO:0000313" key="9">
    <source>
        <dbReference type="EMBL" id="KAF0692646.1"/>
    </source>
</evidence>
<feature type="compositionally biased region" description="Basic residues" evidence="6">
    <location>
        <begin position="626"/>
        <end position="637"/>
    </location>
</feature>
<protein>
    <submittedName>
        <fullName evidence="10">Aste57867_16285 protein</fullName>
    </submittedName>
</protein>
<dbReference type="GO" id="GO:0046872">
    <property type="term" value="F:metal ion binding"/>
    <property type="evidence" value="ECO:0007669"/>
    <property type="project" value="UniProtKB-KW"/>
</dbReference>
<evidence type="ECO:0000256" key="7">
    <source>
        <dbReference type="SAM" id="Phobius"/>
    </source>
</evidence>
<dbReference type="Gene3D" id="3.30.1490.330">
    <property type="match status" value="1"/>
</dbReference>
<accession>A0A485L550</accession>
<evidence type="ECO:0000256" key="6">
    <source>
        <dbReference type="SAM" id="MobiDB-lite"/>
    </source>
</evidence>
<evidence type="ECO:0000256" key="3">
    <source>
        <dbReference type="ARBA" id="ARBA00022741"/>
    </source>
</evidence>
<keyword evidence="2" id="KW-0479">Metal-binding</keyword>
<dbReference type="EMBL" id="CAADRA010005882">
    <property type="protein sequence ID" value="VFT93061.1"/>
    <property type="molecule type" value="Genomic_DNA"/>
</dbReference>
<feature type="compositionally biased region" description="Gly residues" evidence="6">
    <location>
        <begin position="643"/>
        <end position="654"/>
    </location>
</feature>
<feature type="compositionally biased region" description="Low complexity" evidence="6">
    <location>
        <begin position="655"/>
        <end position="666"/>
    </location>
</feature>
<feature type="compositionally biased region" description="Low complexity" evidence="6">
    <location>
        <begin position="599"/>
        <end position="618"/>
    </location>
</feature>
<dbReference type="GO" id="GO:0005524">
    <property type="term" value="F:ATP binding"/>
    <property type="evidence" value="ECO:0007669"/>
    <property type="project" value="UniProtKB-KW"/>
</dbReference>
<feature type="transmembrane region" description="Helical" evidence="7">
    <location>
        <begin position="63"/>
        <end position="80"/>
    </location>
</feature>
<evidence type="ECO:0000256" key="1">
    <source>
        <dbReference type="ARBA" id="ARBA00022598"/>
    </source>
</evidence>
<dbReference type="AlphaFoldDB" id="A0A485L550"/>
<keyword evidence="5" id="KW-0460">Magnesium</keyword>
<keyword evidence="7" id="KW-0472">Membrane</keyword>
<gene>
    <name evidence="10" type="primary">Aste57867_16285</name>
    <name evidence="9" type="ORF">As57867_016228</name>
    <name evidence="10" type="ORF">ASTE57867_16285</name>
</gene>
<keyword evidence="1" id="KW-0436">Ligase</keyword>
<dbReference type="GO" id="GO:0016874">
    <property type="term" value="F:ligase activity"/>
    <property type="evidence" value="ECO:0007669"/>
    <property type="project" value="UniProtKB-KW"/>
</dbReference>
<evidence type="ECO:0000313" key="11">
    <source>
        <dbReference type="Proteomes" id="UP000332933"/>
    </source>
</evidence>
<proteinExistence type="predicted"/>
<keyword evidence="7" id="KW-1133">Transmembrane helix</keyword>
<evidence type="ECO:0000259" key="8">
    <source>
        <dbReference type="Pfam" id="PF03738"/>
    </source>
</evidence>
<keyword evidence="4" id="KW-0067">ATP-binding</keyword>
<dbReference type="InterPro" id="IPR005494">
    <property type="entry name" value="GSPS_pre-ATP-grasp-like_dom"/>
</dbReference>
<dbReference type="SUPFAM" id="SSF56059">
    <property type="entry name" value="Glutathione synthetase ATP-binding domain-like"/>
    <property type="match status" value="1"/>
</dbReference>
<dbReference type="InterPro" id="IPR016185">
    <property type="entry name" value="PreATP-grasp_dom_sf"/>
</dbReference>
<name>A0A485L550_9STRA</name>
<organism evidence="10 11">
    <name type="scientific">Aphanomyces stellatus</name>
    <dbReference type="NCBI Taxonomy" id="120398"/>
    <lineage>
        <taxon>Eukaryota</taxon>
        <taxon>Sar</taxon>
        <taxon>Stramenopiles</taxon>
        <taxon>Oomycota</taxon>
        <taxon>Saprolegniomycetes</taxon>
        <taxon>Saprolegniales</taxon>
        <taxon>Verrucalvaceae</taxon>
        <taxon>Aphanomyces</taxon>
    </lineage>
</organism>
<evidence type="ECO:0000256" key="4">
    <source>
        <dbReference type="ARBA" id="ARBA00022840"/>
    </source>
</evidence>
<keyword evidence="3" id="KW-0547">Nucleotide-binding</keyword>
<sequence length="675" mass="73312">MLRCGSAALRRSMSLSLPVALALRRGHPSTPLARVTRVLSTSRPRRLFSTVHVAQKSADDYDMFIYGGLALAVGGFIYYLDQLPTDPVRLETEDLSTKKRAYDLLPGAVPESGLRRVPQVKRLPPSMLATNGIEHGLSGGTVWYEEAAHAYYQQTYWNDEAAYELQSADVRAIRDATYALHAMCLEAVDLVVQSDALLDVFEIPENLRAAVRASWAARERDLLGRFDLIWDGRGPPKMLEYNADTPTILVETAVGQRLWWRHVMEEHDSDTWCFNSIEHQLIHAWRHVVPPKTTVHLASTGATIEEREHAGFMHRTATAAGFPAKHVAIANLEVDSMHGTLVDRTDTTNTPIDYVWKLYPYEWLADERLGDALSVDGKPTTTTKWIEPAWKLVLGNKAMLALLWQMYPDHPNLLPAAYDLQDLIASTHIVVAKPKYGREGAGVVYSKDFTTASEFATAADNASTLMTVGADNARDMEPLYLGEPIYQAYHPTARFSGRRIVLGSWVIHGIPCGLCIREDAGETTNDNSSFVPHYVVGPKLTDGTLPPLSPEQRALYNSLYPKDESVAEPASLSSGAGGGPRAGDSSGGGWFPWFRGVGSDSATTSTTSTTTASPTAAAKENINTKARAHAAQHKATRSPRGNRSGGGSGGGGSRATGSLGTRTAAGRFGGGGISS</sequence>
<evidence type="ECO:0000313" key="10">
    <source>
        <dbReference type="EMBL" id="VFT93061.1"/>
    </source>
</evidence>
<dbReference type="SUPFAM" id="SSF52440">
    <property type="entry name" value="PreATP-grasp domain"/>
    <property type="match status" value="1"/>
</dbReference>
<evidence type="ECO:0000256" key="2">
    <source>
        <dbReference type="ARBA" id="ARBA00022723"/>
    </source>
</evidence>
<feature type="region of interest" description="Disordered" evidence="6">
    <location>
        <begin position="567"/>
        <end position="675"/>
    </location>
</feature>
<dbReference type="OrthoDB" id="64566at2759"/>
<dbReference type="Proteomes" id="UP000332933">
    <property type="component" value="Unassembled WGS sequence"/>
</dbReference>
<reference evidence="10 11" key="1">
    <citation type="submission" date="2019-03" db="EMBL/GenBank/DDBJ databases">
        <authorList>
            <person name="Gaulin E."/>
            <person name="Dumas B."/>
        </authorList>
    </citation>
    <scope>NUCLEOTIDE SEQUENCE [LARGE SCALE GENOMIC DNA]</scope>
    <source>
        <strain evidence="10">CBS 568.67</strain>
    </source>
</reference>
<dbReference type="Pfam" id="PF03738">
    <property type="entry name" value="GSP_synth"/>
    <property type="match status" value="1"/>
</dbReference>